<keyword evidence="3" id="KW-0445">Lipid transport</keyword>
<keyword evidence="2" id="KW-0813">Transport</keyword>
<evidence type="ECO:0008006" key="9">
    <source>
        <dbReference type="Google" id="ProtNLM"/>
    </source>
</evidence>
<evidence type="ECO:0000259" key="6">
    <source>
        <dbReference type="Pfam" id="PF25036"/>
    </source>
</evidence>
<evidence type="ECO:0000259" key="5">
    <source>
        <dbReference type="Pfam" id="PF25033"/>
    </source>
</evidence>
<dbReference type="GO" id="GO:0006623">
    <property type="term" value="P:protein targeting to vacuole"/>
    <property type="evidence" value="ECO:0007669"/>
    <property type="project" value="TreeGrafter"/>
</dbReference>
<dbReference type="InterPro" id="IPR026847">
    <property type="entry name" value="VPS13"/>
</dbReference>
<dbReference type="GO" id="GO:0007005">
    <property type="term" value="P:mitochondrion organization"/>
    <property type="evidence" value="ECO:0007669"/>
    <property type="project" value="TreeGrafter"/>
</dbReference>
<reference evidence="7" key="1">
    <citation type="submission" date="2020-11" db="EMBL/GenBank/DDBJ databases">
        <authorList>
            <person name="Tran Van P."/>
        </authorList>
    </citation>
    <scope>NUCLEOTIDE SEQUENCE</scope>
</reference>
<feature type="domain" description="VPS13-like middle region" evidence="5">
    <location>
        <begin position="893"/>
        <end position="1203"/>
    </location>
</feature>
<evidence type="ECO:0000313" key="8">
    <source>
        <dbReference type="Proteomes" id="UP000759131"/>
    </source>
</evidence>
<dbReference type="InterPro" id="IPR009543">
    <property type="entry name" value="VPS13_VAB"/>
</dbReference>
<evidence type="ECO:0000256" key="1">
    <source>
        <dbReference type="ARBA" id="ARBA00006545"/>
    </source>
</evidence>
<dbReference type="InterPro" id="IPR041969">
    <property type="entry name" value="VP13D_UBA"/>
</dbReference>
<accession>A0A7R9KGP6</accession>
<dbReference type="Proteomes" id="UP000759131">
    <property type="component" value="Unassembled WGS sequence"/>
</dbReference>
<evidence type="ECO:0000259" key="4">
    <source>
        <dbReference type="Pfam" id="PF12624"/>
    </source>
</evidence>
<dbReference type="OrthoDB" id="272810at2759"/>
<organism evidence="7">
    <name type="scientific">Medioppia subpectinata</name>
    <dbReference type="NCBI Taxonomy" id="1979941"/>
    <lineage>
        <taxon>Eukaryota</taxon>
        <taxon>Metazoa</taxon>
        <taxon>Ecdysozoa</taxon>
        <taxon>Arthropoda</taxon>
        <taxon>Chelicerata</taxon>
        <taxon>Arachnida</taxon>
        <taxon>Acari</taxon>
        <taxon>Acariformes</taxon>
        <taxon>Sarcoptiformes</taxon>
        <taxon>Oribatida</taxon>
        <taxon>Brachypylina</taxon>
        <taxon>Oppioidea</taxon>
        <taxon>Oppiidae</taxon>
        <taxon>Medioppia</taxon>
    </lineage>
</organism>
<dbReference type="CDD" id="cd23453">
    <property type="entry name" value="beta-trefoil_Ricin_VPS13D"/>
    <property type="match status" value="1"/>
</dbReference>
<proteinExistence type="inferred from homology"/>
<dbReference type="EMBL" id="CAJPIZ010000777">
    <property type="protein sequence ID" value="CAG2102262.1"/>
    <property type="molecule type" value="Genomic_DNA"/>
</dbReference>
<comment type="similarity">
    <text evidence="1">Belongs to the VPS13 family.</text>
</comment>
<name>A0A7R9KGP6_9ACAR</name>
<dbReference type="InterPro" id="IPR026854">
    <property type="entry name" value="VPS13_N"/>
</dbReference>
<dbReference type="GO" id="GO:0045053">
    <property type="term" value="P:protein retention in Golgi apparatus"/>
    <property type="evidence" value="ECO:0007669"/>
    <property type="project" value="TreeGrafter"/>
</dbReference>
<evidence type="ECO:0000313" key="7">
    <source>
        <dbReference type="EMBL" id="CAD7621832.1"/>
    </source>
</evidence>
<dbReference type="PANTHER" id="PTHR16166:SF141">
    <property type="entry name" value="INTERMEMBRANE LIPID TRANSFER PROTEIN VPS13D"/>
    <property type="match status" value="1"/>
</dbReference>
<dbReference type="EMBL" id="OC855352">
    <property type="protein sequence ID" value="CAD7621832.1"/>
    <property type="molecule type" value="Genomic_DNA"/>
</dbReference>
<sequence length="2613" mass="296786">MSEVELDGLPLRKDALKHLGLPLEIINGFIGKISLKIPVYRLKSEPWVISIDELYLIGRPITDFSYNEEEEAKSEQDLKISQLDSIESRWKAIHESTEKESQSYYASSYLSWRNYGSNFVSNIIENVQLKIRSVHIRYEDSSTIAGIPFAAGIIIKNLSAHSTDENWVPKYVTRDNSEYMRKLLELEGFSVYWDTNTQLFSHLDLQEMVTKMRQHLDSGCDMNGAPVDHEYILAPVSGKAFLKRNCSEKPLTCRAVPRTVIDLQLDQVPVLLTAIQYKHIMEWSIAFNRANTVWKYRKWRPNVSPIGNSKLWWKFAIDANMRAYRERRRRRDWTFILNRSRDIVKYCELYCIHLLHPESLTRDMRLVKERIEYELSFEEICCLREIVFSKCDISEQNSDIQTSSEHYLSLNYWFPNWYNIPNDKSETSSSDAEPDISDKVNGLSVTDVATHNSVTNFSSIDDIFVTRDAVFGQLNFSITNASFALMTFSDNPSSPTFASEKLMNNLMEFEFSNVKIGVEICNSNLCDYESNTCTDLVFRTQKSIPSAEETSIQMNLLFECHYLNLVLLRTKSAIIAENDASKLATASLNGCQIKIKIASNELGIDGQLDGLQVIDLVTDQTNNKHKRVVSIGRQISLNDSVREQKAFKLTINESLDEEKALFFSIRRLFGENILKVNVEMASLCYVHSNRLVYELALCLQNIKKYMTVFSERVKAAATEVALGIVTKTKSVSTLRSRVSSAFIEDFRLNVYLQTPVIILPTCPSSYEVMVGHLGHISLKNHICSDYRHLKNGNKNHVISAEIRDLSLYSLDCSKNIKKGNHLMSLNVEELYSCKPFGISILQETIIEISVENKDIAPKTDKSVDESGLNAVTSVADLNATKFSVNASKFHNTHKELVLTLDIPNINFRLSYNDMLMFWHIINSISYNPYNETTGEKSNSRSPDVYALSSSVRQLEALGFVHEDCVRALGICGGDISESAIWLTRNAKYKWEKGGENVNNNSLVRTRSQNQSLYSSFSIIEVRIQNGTLCLIDDCNETDVPLLELNTSDFRLMQHNTEPILEGFSEMTFSCDYFNRALSGWEPFIEKCKFQLTWNCIERPIHIKTLDSHKKKISFHFDVKNMFNINITNNFAELIVNVSQSWIQDIKNFVNMSPTKRTFRHRTPFIPYAIKNETGCRLKFHLIKDSHQSNTIYDQKMTNSCDNSDSIDSEINWICVEPNETIPFSFDLISKILTKTRHSDSHVEKAHKIVVVVEGWKAVFPVTINRVGIYFREAMSQVFINQTARIVFSIDLEPKSRKLVTIRSALLISNKTSNAIELKFQNTTESLYINSNATIPVPLRLVRHKVQVRPCDVGVSTCATPLNWEHVRRCSETSSELQVCTPITVTRNHQHSSYSTASSYRYCVLVERNRFPLDISPQGLGLQSYKAQPAHTITLVPPLQLANLLPYELRFYISGTSVIGTIKSGEDVSIHYVNPLDSFTIEFSIENYPKCKPLIITPGATRDYVTHLDLFDNYNRLLVLHVLVSMVNGSTSALVINIYSPYIFINKTGLPIIVRQEGASESSGQLPEHEIARSISPLLFSFSEPDSSHMCSLRLGKSKGVNTRWSTPFFLEKGICFRSLRVAQNESQKADKVFEFGIDIRNGSDRYRDTRIVTITPRYQIENLSSYRLELAQKCMTCRQSKEPDQRISILAKSNIAFHWPRTDRDRLLCVRIATLSNCFWSGGFAVEPSTSFHLNIRDENRKSHFIRVEILLQSATFFVVLTDANNLPPPIRIENLSHVSIDFFQTNTTHAHMKTLMRPNTQQSYAWDESTLKPHITVRAPGGSVSTYDMMSLAPGDHLTYENFIYIAFNATFGDEESDDEKVTVSSQFVRDGIKRQLVLDVIEGTNLIVLAPKERGKRSQLWRVDSSKRIIHEGSSPPVDPNDSKRLAFHKTNKNSLVLDIANMCAIPGEFTPLMLRQIDPKRALTQTWTFTPDGRLCCQYPNLCVQARDGIKGLRIGEKVVLGLNRTDPLVANMTPIEQSISCRRMRKGSGVLSVSVLADGPTRVLKINDVKNRDRISTTSNSQLKIEDKEYERKGFLRNIELTFLFTVEEIGLSVINHLNEELIHVYFQNSIFDFNVNSDECDFNTSIQNIQVDNQMRGAEKAVILQVNPAINSVQLPAISLSTQKQFVSNVEANVFKNFQISIKDMIFNLEEILLLKILEFLKFDTLVGEMDQIQNHENTAANRAFSSVLAKSSRYYFTIFLIQLSQVKLSVFTTSHLPAIYNKLKKKLGIKLIRFEEANVQLSPFKKVYSLMTKNFLFDSIYSHYRAELKSQAAKILGSVDFLGNPLGFMNDVTDGLNELIHDGNFGGLIMNVAHGISDSTAKVTSILSDSLGVVTMDQRHQEMRKRIKQESNSHLSTGFKGLGVGLLGGVTSIITQTYEGAVKEGVSGIFFGLGKGLVGTITKPAVGMLDFASGAASAVRETTRKVSTNHNYVMGRRRPPRVNSINGLILKYERNQAEGQEFFYNCGLINDREEFGESIEHKIESTIEFDTLDTCIVWSNKSGFITNSTDYYVVAIRSNTKFTEIAQTITMSPKYLCDNEETANNICHQINYVKHSHEEKKYFITSS</sequence>
<protein>
    <recommendedName>
        <fullName evidence="9">Vacuolar protein sorting-associated protein 13D</fullName>
    </recommendedName>
</protein>
<feature type="domain" description="Vacuolar protein sorting-associated protein 13 VPS13 adaptor binding" evidence="6">
    <location>
        <begin position="1238"/>
        <end position="1809"/>
    </location>
</feature>
<evidence type="ECO:0000256" key="3">
    <source>
        <dbReference type="ARBA" id="ARBA00023055"/>
    </source>
</evidence>
<keyword evidence="8" id="KW-1185">Reference proteome</keyword>
<dbReference type="Pfam" id="PF25033">
    <property type="entry name" value="VPS13_M"/>
    <property type="match status" value="1"/>
</dbReference>
<gene>
    <name evidence="7" type="ORF">OSB1V03_LOCUS2302</name>
</gene>
<dbReference type="SUPFAM" id="SSF50370">
    <property type="entry name" value="Ricin B-like lectins"/>
    <property type="match status" value="1"/>
</dbReference>
<feature type="domain" description="Chorein N-terminal" evidence="4">
    <location>
        <begin position="3"/>
        <end position="532"/>
    </location>
</feature>
<dbReference type="SUPFAM" id="SSF46934">
    <property type="entry name" value="UBA-like"/>
    <property type="match status" value="1"/>
</dbReference>
<dbReference type="CDD" id="cd14306">
    <property type="entry name" value="UBA_VP13D"/>
    <property type="match status" value="1"/>
</dbReference>
<dbReference type="InterPro" id="IPR009060">
    <property type="entry name" value="UBA-like_sf"/>
</dbReference>
<dbReference type="GO" id="GO:0006869">
    <property type="term" value="P:lipid transport"/>
    <property type="evidence" value="ECO:0007669"/>
    <property type="project" value="UniProtKB-KW"/>
</dbReference>
<dbReference type="Pfam" id="PF12624">
    <property type="entry name" value="VPS13_N"/>
    <property type="match status" value="1"/>
</dbReference>
<dbReference type="InterPro" id="IPR035992">
    <property type="entry name" value="Ricin_B-like_lectins"/>
</dbReference>
<dbReference type="InterPro" id="IPR056747">
    <property type="entry name" value="VPS13-like_M"/>
</dbReference>
<dbReference type="Pfam" id="PF25036">
    <property type="entry name" value="VPS13_VAB"/>
    <property type="match status" value="1"/>
</dbReference>
<evidence type="ECO:0000256" key="2">
    <source>
        <dbReference type="ARBA" id="ARBA00022448"/>
    </source>
</evidence>
<dbReference type="PANTHER" id="PTHR16166">
    <property type="entry name" value="VACUOLAR PROTEIN SORTING-ASSOCIATED PROTEIN VPS13"/>
    <property type="match status" value="1"/>
</dbReference>